<accession>A0ABS4DI43</accession>
<evidence type="ECO:0000256" key="4">
    <source>
        <dbReference type="ARBA" id="ARBA00022989"/>
    </source>
</evidence>
<feature type="transmembrane region" description="Helical" evidence="6">
    <location>
        <begin position="67"/>
        <end position="86"/>
    </location>
</feature>
<keyword evidence="8" id="KW-1185">Reference proteome</keyword>
<dbReference type="InterPro" id="IPR001123">
    <property type="entry name" value="LeuE-type"/>
</dbReference>
<dbReference type="RefSeq" id="WP_209614451.1">
    <property type="nucleotide sequence ID" value="NZ_JAGJRS010000001.1"/>
</dbReference>
<evidence type="ECO:0000256" key="6">
    <source>
        <dbReference type="SAM" id="Phobius"/>
    </source>
</evidence>
<organism evidence="7 8">
    <name type="scientific">Frateuria flava</name>
    <dbReference type="NCBI Taxonomy" id="2821489"/>
    <lineage>
        <taxon>Bacteria</taxon>
        <taxon>Pseudomonadati</taxon>
        <taxon>Pseudomonadota</taxon>
        <taxon>Gammaproteobacteria</taxon>
        <taxon>Lysobacterales</taxon>
        <taxon>Rhodanobacteraceae</taxon>
        <taxon>Frateuria</taxon>
    </lineage>
</organism>
<dbReference type="Proteomes" id="UP000823790">
    <property type="component" value="Unassembled WGS sequence"/>
</dbReference>
<reference evidence="7 8" key="1">
    <citation type="submission" date="2021-04" db="EMBL/GenBank/DDBJ databases">
        <authorList>
            <person name="Huq M.A."/>
        </authorList>
    </citation>
    <scope>NUCLEOTIDE SEQUENCE [LARGE SCALE GENOMIC DNA]</scope>
    <source>
        <strain evidence="7 8">MAH-13</strain>
    </source>
</reference>
<evidence type="ECO:0000313" key="7">
    <source>
        <dbReference type="EMBL" id="MBP1472714.1"/>
    </source>
</evidence>
<evidence type="ECO:0000256" key="2">
    <source>
        <dbReference type="ARBA" id="ARBA00022475"/>
    </source>
</evidence>
<sequence length="196" mass="19864">MHDLLACAGLLLAAAITPGPNNLVVLREAGHGGVRAAAGAIGGIVLGGLALLAVVAAGAGTLLSTHAALRATLAALGAAYMAWLGVRLLGSTPGPESTRAIALPTGAWGLFAFQLLNPKSWAMVTAIVAVRPVADADGYLPLVVLFTAIPLACLLLWSFAGQRLAARLAHPRSRRRIDAAMGVLLLASAALLLVDF</sequence>
<evidence type="ECO:0000256" key="1">
    <source>
        <dbReference type="ARBA" id="ARBA00004651"/>
    </source>
</evidence>
<keyword evidence="4 6" id="KW-1133">Transmembrane helix</keyword>
<comment type="caution">
    <text evidence="7">The sequence shown here is derived from an EMBL/GenBank/DDBJ whole genome shotgun (WGS) entry which is preliminary data.</text>
</comment>
<feature type="transmembrane region" description="Helical" evidence="6">
    <location>
        <begin position="138"/>
        <end position="157"/>
    </location>
</feature>
<dbReference type="Pfam" id="PF01810">
    <property type="entry name" value="LysE"/>
    <property type="match status" value="1"/>
</dbReference>
<evidence type="ECO:0000313" key="8">
    <source>
        <dbReference type="Proteomes" id="UP000823790"/>
    </source>
</evidence>
<protein>
    <submittedName>
        <fullName evidence="7">LysE family transporter</fullName>
    </submittedName>
</protein>
<feature type="transmembrane region" description="Helical" evidence="6">
    <location>
        <begin position="39"/>
        <end position="60"/>
    </location>
</feature>
<keyword evidence="3 6" id="KW-0812">Transmembrane</keyword>
<keyword evidence="5 6" id="KW-0472">Membrane</keyword>
<dbReference type="PANTHER" id="PTHR30086">
    <property type="entry name" value="ARGININE EXPORTER PROTEIN ARGO"/>
    <property type="match status" value="1"/>
</dbReference>
<evidence type="ECO:0000256" key="5">
    <source>
        <dbReference type="ARBA" id="ARBA00023136"/>
    </source>
</evidence>
<comment type="subcellular location">
    <subcellularLocation>
        <location evidence="1">Cell membrane</location>
        <topology evidence="1">Multi-pass membrane protein</topology>
    </subcellularLocation>
</comment>
<feature type="transmembrane region" description="Helical" evidence="6">
    <location>
        <begin position="177"/>
        <end position="194"/>
    </location>
</feature>
<evidence type="ECO:0000256" key="3">
    <source>
        <dbReference type="ARBA" id="ARBA00022692"/>
    </source>
</evidence>
<gene>
    <name evidence="7" type="ORF">J7I44_00245</name>
</gene>
<dbReference type="EMBL" id="JAGJRS010000001">
    <property type="protein sequence ID" value="MBP1472714.1"/>
    <property type="molecule type" value="Genomic_DNA"/>
</dbReference>
<proteinExistence type="predicted"/>
<keyword evidence="2" id="KW-1003">Cell membrane</keyword>
<dbReference type="PANTHER" id="PTHR30086:SF20">
    <property type="entry name" value="ARGININE EXPORTER PROTEIN ARGO-RELATED"/>
    <property type="match status" value="1"/>
</dbReference>
<name>A0ABS4DI43_9GAMM</name>